<evidence type="ECO:0000313" key="4">
    <source>
        <dbReference type="Proteomes" id="UP000198656"/>
    </source>
</evidence>
<dbReference type="OrthoDB" id="9814800at2"/>
<proteinExistence type="predicted"/>
<keyword evidence="2" id="KW-1133">Transmembrane helix</keyword>
<dbReference type="STRING" id="1121419.SAMN05443529_1245"/>
<evidence type="ECO:0000256" key="2">
    <source>
        <dbReference type="SAM" id="Phobius"/>
    </source>
</evidence>
<dbReference type="PANTHER" id="PTHR35038:SF8">
    <property type="entry name" value="C-TYPE POLYHEME CYTOCHROME OMCC"/>
    <property type="match status" value="1"/>
</dbReference>
<dbReference type="RefSeq" id="WP_092334944.1">
    <property type="nucleotide sequence ID" value="NZ_FNCP01000024.1"/>
</dbReference>
<dbReference type="Gene3D" id="1.20.850.10">
    <property type="entry name" value="Hydroxylamine Oxidoreductase, Chain A, domain 2"/>
    <property type="match status" value="1"/>
</dbReference>
<protein>
    <submittedName>
        <fullName evidence="3">Seven times multi-haem cytochrome CxxCH</fullName>
    </submittedName>
</protein>
<dbReference type="Gene3D" id="1.10.780.10">
    <property type="entry name" value="Hydroxylamine Oxidoreductase, Chain A, domain 1"/>
    <property type="match status" value="1"/>
</dbReference>
<dbReference type="PANTHER" id="PTHR35038">
    <property type="entry name" value="DISSIMILATORY SULFITE REDUCTASE SIRA"/>
    <property type="match status" value="1"/>
</dbReference>
<evidence type="ECO:0000256" key="1">
    <source>
        <dbReference type="ARBA" id="ARBA00022729"/>
    </source>
</evidence>
<accession>A0A1G8H0F0</accession>
<dbReference type="InterPro" id="IPR036280">
    <property type="entry name" value="Multihaem_cyt_sf"/>
</dbReference>
<keyword evidence="1" id="KW-0732">Signal</keyword>
<dbReference type="AlphaFoldDB" id="A0A1G8H0F0"/>
<dbReference type="Pfam" id="PF13447">
    <property type="entry name" value="Multi-haem_cyto"/>
    <property type="match status" value="1"/>
</dbReference>
<dbReference type="Proteomes" id="UP000198656">
    <property type="component" value="Unassembled WGS sequence"/>
</dbReference>
<sequence length="423" mass="46853">MHSKFYKILLLVGLGSVVGVILLLQMYRFAVGPQGVEISFPTLSQVSLTSSPENAQCIECHQNESPGILDQYHDGKHSQRGVQCLDCHKPLEGQEKMTTVHYEVQMVAAPTPNNYAQCHDEAVHEFSISAHAAKSWYPVVGAEDFTKEELAKYHLLGEDGKPLNNGKPNVIRDVIGKDASALSCEACHGIGKKNDDGSFGDCRACHLGHDFSIEQARQPETCGQCHLGPDHPQMEIYNESAHGTYYAANKEKFNLGAPTGTLTTKDFPSPTCTTCHMSGIGDIEPTHNVSERLKWNLAPPIATIRADGRQNRQTMESICLNCHAQGTIDEHMTQAEKIIDLTNENVRKGQSIVNELRTIGLLPGSTMSTPIEYLEFELWHHEGRRARFGAIMSGADYVNWHGIYEQEKALVEIKAEAEEMKKD</sequence>
<keyword evidence="2" id="KW-0472">Membrane</keyword>
<evidence type="ECO:0000313" key="3">
    <source>
        <dbReference type="EMBL" id="SDI00001.1"/>
    </source>
</evidence>
<gene>
    <name evidence="3" type="ORF">SAMN05443529_1245</name>
</gene>
<name>A0A1G8H0F0_9FIRM</name>
<feature type="transmembrane region" description="Helical" evidence="2">
    <location>
        <begin position="6"/>
        <end position="24"/>
    </location>
</feature>
<reference evidence="4" key="1">
    <citation type="submission" date="2016-10" db="EMBL/GenBank/DDBJ databases">
        <authorList>
            <person name="Varghese N."/>
            <person name="Submissions S."/>
        </authorList>
    </citation>
    <scope>NUCLEOTIDE SEQUENCE [LARGE SCALE GENOMIC DNA]</scope>
    <source>
        <strain evidence="4">DSM 8344</strain>
    </source>
</reference>
<keyword evidence="4" id="KW-1185">Reference proteome</keyword>
<organism evidence="3 4">
    <name type="scientific">Desulfosporosinus hippei DSM 8344</name>
    <dbReference type="NCBI Taxonomy" id="1121419"/>
    <lineage>
        <taxon>Bacteria</taxon>
        <taxon>Bacillati</taxon>
        <taxon>Bacillota</taxon>
        <taxon>Clostridia</taxon>
        <taxon>Eubacteriales</taxon>
        <taxon>Desulfitobacteriaceae</taxon>
        <taxon>Desulfosporosinus</taxon>
    </lineage>
</organism>
<dbReference type="InterPro" id="IPR051829">
    <property type="entry name" value="Multiheme_Cytochr_ET"/>
</dbReference>
<dbReference type="EMBL" id="FNCP01000024">
    <property type="protein sequence ID" value="SDI00001.1"/>
    <property type="molecule type" value="Genomic_DNA"/>
</dbReference>
<dbReference type="SUPFAM" id="SSF48695">
    <property type="entry name" value="Multiheme cytochromes"/>
    <property type="match status" value="1"/>
</dbReference>
<keyword evidence="2" id="KW-0812">Transmembrane</keyword>